<evidence type="ECO:0000313" key="2">
    <source>
        <dbReference type="EMBL" id="CAB3238677.1"/>
    </source>
</evidence>
<gene>
    <name evidence="2" type="ORF">APLA_LOCUS7497</name>
</gene>
<dbReference type="Proteomes" id="UP000494106">
    <property type="component" value="Unassembled WGS sequence"/>
</dbReference>
<dbReference type="EMBL" id="CADEBC010000498">
    <property type="protein sequence ID" value="CAB3238677.1"/>
    <property type="molecule type" value="Genomic_DNA"/>
</dbReference>
<protein>
    <submittedName>
        <fullName evidence="2">Uncharacterized protein</fullName>
    </submittedName>
</protein>
<proteinExistence type="predicted"/>
<feature type="compositionally biased region" description="Basic and acidic residues" evidence="1">
    <location>
        <begin position="150"/>
        <end position="163"/>
    </location>
</feature>
<organism evidence="2 3">
    <name type="scientific">Arctia plantaginis</name>
    <name type="common">Wood tiger moth</name>
    <name type="synonym">Phalaena plantaginis</name>
    <dbReference type="NCBI Taxonomy" id="874455"/>
    <lineage>
        <taxon>Eukaryota</taxon>
        <taxon>Metazoa</taxon>
        <taxon>Ecdysozoa</taxon>
        <taxon>Arthropoda</taxon>
        <taxon>Hexapoda</taxon>
        <taxon>Insecta</taxon>
        <taxon>Pterygota</taxon>
        <taxon>Neoptera</taxon>
        <taxon>Endopterygota</taxon>
        <taxon>Lepidoptera</taxon>
        <taxon>Glossata</taxon>
        <taxon>Ditrysia</taxon>
        <taxon>Noctuoidea</taxon>
        <taxon>Erebidae</taxon>
        <taxon>Arctiinae</taxon>
        <taxon>Arctia</taxon>
    </lineage>
</organism>
<dbReference type="OrthoDB" id="7479510at2759"/>
<accession>A0A8S1A2Q2</accession>
<name>A0A8S1A2Q2_ARCPL</name>
<sequence>MALNVANFCKNVRHASRHFKSVGTLINQHIREEPRLALRINTGPRKINKKKDPLKKLAQEPVKLLIHNTVSLGQAKGNKIVPRCPNAPDHLKRGPTTPCYPCKTQSKSGRSSEDICAAYFPGGARKKPCVCSNPCGPKKDPCPKSNPCGPRKDPCGPRKDPCGPRKNPCAPAPKKKCVPDLCAPKKCEPCPTPPPKKVVCDPCKPPKKGPCG</sequence>
<feature type="region of interest" description="Disordered" evidence="1">
    <location>
        <begin position="137"/>
        <end position="212"/>
    </location>
</feature>
<reference evidence="2 3" key="1">
    <citation type="submission" date="2020-04" db="EMBL/GenBank/DDBJ databases">
        <authorList>
            <person name="Wallbank WR R."/>
            <person name="Pardo Diaz C."/>
            <person name="Kozak K."/>
            <person name="Martin S."/>
            <person name="Jiggins C."/>
            <person name="Moest M."/>
            <person name="Warren A I."/>
            <person name="Byers J.R.P. K."/>
            <person name="Montejo-Kovacevich G."/>
            <person name="Yen C E."/>
        </authorList>
    </citation>
    <scope>NUCLEOTIDE SEQUENCE [LARGE SCALE GENOMIC DNA]</scope>
</reference>
<keyword evidence="3" id="KW-1185">Reference proteome</keyword>
<evidence type="ECO:0000313" key="3">
    <source>
        <dbReference type="Proteomes" id="UP000494106"/>
    </source>
</evidence>
<dbReference type="AlphaFoldDB" id="A0A8S1A2Q2"/>
<comment type="caution">
    <text evidence="2">The sequence shown here is derived from an EMBL/GenBank/DDBJ whole genome shotgun (WGS) entry which is preliminary data.</text>
</comment>
<evidence type="ECO:0000256" key="1">
    <source>
        <dbReference type="SAM" id="MobiDB-lite"/>
    </source>
</evidence>